<proteinExistence type="predicted"/>
<dbReference type="Gene3D" id="3.30.980.40">
    <property type="match status" value="1"/>
</dbReference>
<sequence length="135" mass="14449">MRASRAAESTLATPDFDALSRGRSAADNGAPTPAAPVAEPVKVAQPEVVNEPSRSVPVADVHPPLTKVKGKPVSPILPPMSLLRVPPKERVTQPKERLKELADKLIEALGHYGVRDNVRVVATEPGPVITRFEVQ</sequence>
<accession>A0A1Y1Q7L6</accession>
<feature type="non-terminal residue" evidence="3">
    <location>
        <position position="135"/>
    </location>
</feature>
<feature type="domain" description="FtsK alpha" evidence="2">
    <location>
        <begin position="77"/>
        <end position="135"/>
    </location>
</feature>
<dbReference type="Pfam" id="PF17854">
    <property type="entry name" value="FtsK_alpha"/>
    <property type="match status" value="1"/>
</dbReference>
<feature type="compositionally biased region" description="Low complexity" evidence="1">
    <location>
        <begin position="30"/>
        <end position="41"/>
    </location>
</feature>
<gene>
    <name evidence="3" type="ORF">BWK73_52590</name>
</gene>
<feature type="region of interest" description="Disordered" evidence="1">
    <location>
        <begin position="53"/>
        <end position="81"/>
    </location>
</feature>
<evidence type="ECO:0000313" key="3">
    <source>
        <dbReference type="EMBL" id="OQW98382.1"/>
    </source>
</evidence>
<dbReference type="EMBL" id="MTEJ01000755">
    <property type="protein sequence ID" value="OQW98382.1"/>
    <property type="molecule type" value="Genomic_DNA"/>
</dbReference>
<protein>
    <recommendedName>
        <fullName evidence="2">FtsK alpha domain-containing protein</fullName>
    </recommendedName>
</protein>
<dbReference type="Proteomes" id="UP000192491">
    <property type="component" value="Unassembled WGS sequence"/>
</dbReference>
<comment type="caution">
    <text evidence="3">The sequence shown here is derived from an EMBL/GenBank/DDBJ whole genome shotgun (WGS) entry which is preliminary data.</text>
</comment>
<dbReference type="AlphaFoldDB" id="A0A1Y1Q7L6"/>
<organism evidence="3 4">
    <name type="scientific">Thiothrix lacustris</name>
    <dbReference type="NCBI Taxonomy" id="525917"/>
    <lineage>
        <taxon>Bacteria</taxon>
        <taxon>Pseudomonadati</taxon>
        <taxon>Pseudomonadota</taxon>
        <taxon>Gammaproteobacteria</taxon>
        <taxon>Thiotrichales</taxon>
        <taxon>Thiotrichaceae</taxon>
        <taxon>Thiothrix</taxon>
    </lineage>
</organism>
<evidence type="ECO:0000259" key="2">
    <source>
        <dbReference type="Pfam" id="PF17854"/>
    </source>
</evidence>
<feature type="region of interest" description="Disordered" evidence="1">
    <location>
        <begin position="1"/>
        <end position="41"/>
    </location>
</feature>
<reference evidence="3 4" key="1">
    <citation type="submission" date="2017-01" db="EMBL/GenBank/DDBJ databases">
        <title>Novel large sulfur bacteria in the metagenomes of groundwater-fed chemosynthetic microbial mats in the Lake Huron basin.</title>
        <authorList>
            <person name="Sharrar A.M."/>
            <person name="Flood B.E."/>
            <person name="Bailey J.V."/>
            <person name="Jones D.S."/>
            <person name="Biddanda B."/>
            <person name="Ruberg S.A."/>
            <person name="Marcus D.N."/>
            <person name="Dick G.J."/>
        </authorList>
    </citation>
    <scope>NUCLEOTIDE SEQUENCE [LARGE SCALE GENOMIC DNA]</scope>
    <source>
        <strain evidence="3">A8</strain>
    </source>
</reference>
<name>A0A1Y1Q7L6_9GAMM</name>
<evidence type="ECO:0000256" key="1">
    <source>
        <dbReference type="SAM" id="MobiDB-lite"/>
    </source>
</evidence>
<dbReference type="InterPro" id="IPR041027">
    <property type="entry name" value="FtsK_alpha"/>
</dbReference>
<evidence type="ECO:0000313" key="4">
    <source>
        <dbReference type="Proteomes" id="UP000192491"/>
    </source>
</evidence>